<dbReference type="Proteomes" id="UP000295748">
    <property type="component" value="Chromosome"/>
</dbReference>
<keyword evidence="1" id="KW-0472">Membrane</keyword>
<feature type="transmembrane region" description="Helical" evidence="1">
    <location>
        <begin position="20"/>
        <end position="45"/>
    </location>
</feature>
<reference evidence="3 4" key="1">
    <citation type="submission" date="2019-03" db="EMBL/GenBank/DDBJ databases">
        <authorList>
            <person name="Dong K."/>
        </authorList>
    </citation>
    <scope>NUCLEOTIDE SEQUENCE [LARGE SCALE GENOMIC DNA]</scope>
    <source>
        <strain evidence="4">dk512</strain>
    </source>
</reference>
<evidence type="ECO:0000313" key="3">
    <source>
        <dbReference type="EMBL" id="QBR88266.1"/>
    </source>
</evidence>
<keyword evidence="1" id="KW-0812">Transmembrane</keyword>
<evidence type="ECO:0000313" key="4">
    <source>
        <dbReference type="Proteomes" id="UP000295748"/>
    </source>
</evidence>
<protein>
    <submittedName>
        <fullName evidence="3">DUF1206 domain-containing protein</fullName>
    </submittedName>
</protein>
<dbReference type="InterPro" id="IPR009597">
    <property type="entry name" value="DUF1206"/>
</dbReference>
<keyword evidence="1" id="KW-1133">Transmembrane helix</keyword>
<name>A0ABX5SST0_9MICO</name>
<dbReference type="RefSeq" id="WP_135064804.1">
    <property type="nucleotide sequence ID" value="NZ_CP038266.1"/>
</dbReference>
<feature type="transmembrane region" description="Helical" evidence="1">
    <location>
        <begin position="107"/>
        <end position="127"/>
    </location>
</feature>
<gene>
    <name evidence="3" type="ORF">E4K62_05890</name>
</gene>
<feature type="domain" description="DUF1206" evidence="2">
    <location>
        <begin position="196"/>
        <end position="264"/>
    </location>
</feature>
<feature type="transmembrane region" description="Helical" evidence="1">
    <location>
        <begin position="190"/>
        <end position="217"/>
    </location>
</feature>
<evidence type="ECO:0000259" key="2">
    <source>
        <dbReference type="Pfam" id="PF06724"/>
    </source>
</evidence>
<feature type="domain" description="DUF1206" evidence="2">
    <location>
        <begin position="24"/>
        <end position="89"/>
    </location>
</feature>
<accession>A0ABX5SST0</accession>
<organism evidence="3 4">
    <name type="scientific">Microbacterium wangchenii</name>
    <dbReference type="NCBI Taxonomy" id="2541726"/>
    <lineage>
        <taxon>Bacteria</taxon>
        <taxon>Bacillati</taxon>
        <taxon>Actinomycetota</taxon>
        <taxon>Actinomycetes</taxon>
        <taxon>Micrococcales</taxon>
        <taxon>Microbacteriaceae</taxon>
        <taxon>Microbacterium</taxon>
    </lineage>
</organism>
<keyword evidence="4" id="KW-1185">Reference proteome</keyword>
<evidence type="ECO:0000256" key="1">
    <source>
        <dbReference type="SAM" id="Phobius"/>
    </source>
</evidence>
<feature type="transmembrane region" description="Helical" evidence="1">
    <location>
        <begin position="147"/>
        <end position="169"/>
    </location>
</feature>
<feature type="domain" description="DUF1206" evidence="2">
    <location>
        <begin position="107"/>
        <end position="173"/>
    </location>
</feature>
<proteinExistence type="predicted"/>
<dbReference type="Pfam" id="PF06724">
    <property type="entry name" value="DUF1206"/>
    <property type="match status" value="3"/>
</dbReference>
<dbReference type="EMBL" id="CP038266">
    <property type="protein sequence ID" value="QBR88266.1"/>
    <property type="molecule type" value="Genomic_DNA"/>
</dbReference>
<sequence>MRSEVRSAARSAEHNPVLRVLARAGYVANGIMHALIGVIVLVAASGGPGDADQTGAFRSIAAAPWGFALLWALAIGLIALGVWHAVAAVGARRAKRTQRVGILASEIGQAVVFAAVGAVAASVALGARPSAERAAEDASAGVLAMPAGPFLLGAVGLGVAIAGVAFVVMGVRRSFRTKVELPHNGWGHAVAGLGVVGFVAKGIALIIVGILLAVAAVEVDPGQAGGLDGAVQALLQLPAGPLLGAAVGVGFLAYGAFTILRARFAKLSV</sequence>
<feature type="transmembrane region" description="Helical" evidence="1">
    <location>
        <begin position="237"/>
        <end position="260"/>
    </location>
</feature>
<feature type="transmembrane region" description="Helical" evidence="1">
    <location>
        <begin position="65"/>
        <end position="86"/>
    </location>
</feature>